<keyword evidence="2" id="KW-1185">Reference proteome</keyword>
<proteinExistence type="predicted"/>
<accession>A0A6A6I3Q8</accession>
<dbReference type="PANTHER" id="PTHR21310:SF58">
    <property type="entry name" value="AMINOGLYCOSIDE PHOSPHOTRANSFERASE DOMAIN-CONTAINING PROTEIN"/>
    <property type="match status" value="1"/>
</dbReference>
<dbReference type="GeneID" id="54583067"/>
<dbReference type="RefSeq" id="XP_033680139.1">
    <property type="nucleotide sequence ID" value="XM_033829737.1"/>
</dbReference>
<evidence type="ECO:0000313" key="2">
    <source>
        <dbReference type="Proteomes" id="UP000800094"/>
    </source>
</evidence>
<dbReference type="PANTHER" id="PTHR21310">
    <property type="entry name" value="AMINOGLYCOSIDE PHOSPHOTRANSFERASE-RELATED-RELATED"/>
    <property type="match status" value="1"/>
</dbReference>
<dbReference type="InterPro" id="IPR051678">
    <property type="entry name" value="AGP_Transferase"/>
</dbReference>
<dbReference type="EMBL" id="ML987201">
    <property type="protein sequence ID" value="KAF2245135.1"/>
    <property type="molecule type" value="Genomic_DNA"/>
</dbReference>
<sequence length="105" mass="11813">MGPDGEVFIRMDFVQGEILASVWPSMTAEEKDSICRQLREILTKMRSVPWETGLIGSCSGGPARDCRQYTDYSDGPYKDEATFNSLFYFDLVKTTPVPLCTALFN</sequence>
<evidence type="ECO:0008006" key="3">
    <source>
        <dbReference type="Google" id="ProtNLM"/>
    </source>
</evidence>
<organism evidence="1 2">
    <name type="scientific">Trematosphaeria pertusa</name>
    <dbReference type="NCBI Taxonomy" id="390896"/>
    <lineage>
        <taxon>Eukaryota</taxon>
        <taxon>Fungi</taxon>
        <taxon>Dikarya</taxon>
        <taxon>Ascomycota</taxon>
        <taxon>Pezizomycotina</taxon>
        <taxon>Dothideomycetes</taxon>
        <taxon>Pleosporomycetidae</taxon>
        <taxon>Pleosporales</taxon>
        <taxon>Massarineae</taxon>
        <taxon>Trematosphaeriaceae</taxon>
        <taxon>Trematosphaeria</taxon>
    </lineage>
</organism>
<gene>
    <name evidence="1" type="ORF">BU26DRAFT_522251</name>
</gene>
<evidence type="ECO:0000313" key="1">
    <source>
        <dbReference type="EMBL" id="KAF2245135.1"/>
    </source>
</evidence>
<dbReference type="AlphaFoldDB" id="A0A6A6I3Q8"/>
<dbReference type="OrthoDB" id="2906425at2759"/>
<reference evidence="1" key="1">
    <citation type="journal article" date="2020" name="Stud. Mycol.">
        <title>101 Dothideomycetes genomes: a test case for predicting lifestyles and emergence of pathogens.</title>
        <authorList>
            <person name="Haridas S."/>
            <person name="Albert R."/>
            <person name="Binder M."/>
            <person name="Bloem J."/>
            <person name="Labutti K."/>
            <person name="Salamov A."/>
            <person name="Andreopoulos B."/>
            <person name="Baker S."/>
            <person name="Barry K."/>
            <person name="Bills G."/>
            <person name="Bluhm B."/>
            <person name="Cannon C."/>
            <person name="Castanera R."/>
            <person name="Culley D."/>
            <person name="Daum C."/>
            <person name="Ezra D."/>
            <person name="Gonzalez J."/>
            <person name="Henrissat B."/>
            <person name="Kuo A."/>
            <person name="Liang C."/>
            <person name="Lipzen A."/>
            <person name="Lutzoni F."/>
            <person name="Magnuson J."/>
            <person name="Mondo S."/>
            <person name="Nolan M."/>
            <person name="Ohm R."/>
            <person name="Pangilinan J."/>
            <person name="Park H.-J."/>
            <person name="Ramirez L."/>
            <person name="Alfaro M."/>
            <person name="Sun H."/>
            <person name="Tritt A."/>
            <person name="Yoshinaga Y."/>
            <person name="Zwiers L.-H."/>
            <person name="Turgeon B."/>
            <person name="Goodwin S."/>
            <person name="Spatafora J."/>
            <person name="Crous P."/>
            <person name="Grigoriev I."/>
        </authorList>
    </citation>
    <scope>NUCLEOTIDE SEQUENCE</scope>
    <source>
        <strain evidence="1">CBS 122368</strain>
    </source>
</reference>
<name>A0A6A6I3Q8_9PLEO</name>
<protein>
    <recommendedName>
        <fullName evidence="3">Aminoglycoside phosphotransferase domain-containing protein</fullName>
    </recommendedName>
</protein>
<dbReference type="Proteomes" id="UP000800094">
    <property type="component" value="Unassembled WGS sequence"/>
</dbReference>